<dbReference type="InterPro" id="IPR006543">
    <property type="entry name" value="Histidinol-phos"/>
</dbReference>
<dbReference type="RefSeq" id="WP_022921653.1">
    <property type="nucleotide sequence ID" value="NZ_BMLB01000005.1"/>
</dbReference>
<dbReference type="PANTHER" id="PTHR23133:SF2">
    <property type="entry name" value="IMIDAZOLEGLYCEROL-PHOSPHATE DEHYDRATASE"/>
    <property type="match status" value="1"/>
</dbReference>
<comment type="pathway">
    <text evidence="1 10">Amino-acid biosynthesis; L-histidine biosynthesis; L-histidine from 5-phospho-alpha-D-ribose 1-diphosphate: step 6/9.</text>
</comment>
<dbReference type="Gene3D" id="3.40.50.1000">
    <property type="entry name" value="HAD superfamily/HAD-like"/>
    <property type="match status" value="1"/>
</dbReference>
<dbReference type="Gene3D" id="3.30.230.40">
    <property type="entry name" value="Imidazole glycerol phosphate dehydratase, domain 1"/>
    <property type="match status" value="2"/>
</dbReference>
<dbReference type="EMBL" id="BMLB01000005">
    <property type="protein sequence ID" value="GGK76253.1"/>
    <property type="molecule type" value="Genomic_DNA"/>
</dbReference>
<dbReference type="SUPFAM" id="SSF56784">
    <property type="entry name" value="HAD-like"/>
    <property type="match status" value="1"/>
</dbReference>
<evidence type="ECO:0000313" key="12">
    <source>
        <dbReference type="Proteomes" id="UP000662111"/>
    </source>
</evidence>
<evidence type="ECO:0000256" key="9">
    <source>
        <dbReference type="ARBA" id="ARBA00023268"/>
    </source>
</evidence>
<evidence type="ECO:0000256" key="6">
    <source>
        <dbReference type="ARBA" id="ARBA00022842"/>
    </source>
</evidence>
<keyword evidence="12" id="KW-1185">Reference proteome</keyword>
<dbReference type="InterPro" id="IPR005954">
    <property type="entry name" value="HisB_N"/>
</dbReference>
<evidence type="ECO:0000256" key="7">
    <source>
        <dbReference type="ARBA" id="ARBA00023102"/>
    </source>
</evidence>
<keyword evidence="4" id="KW-0479">Metal-binding</keyword>
<keyword evidence="2 10" id="KW-0963">Cytoplasm</keyword>
<evidence type="ECO:0000256" key="10">
    <source>
        <dbReference type="HAMAP-Rule" id="MF_00076"/>
    </source>
</evidence>
<dbReference type="Proteomes" id="UP000662111">
    <property type="component" value="Unassembled WGS sequence"/>
</dbReference>
<sequence length="375" mass="41125">MTTRPICFVDRDGTIIAEPEDFQVDSLAKLRLVDGVIPALLRIQDAGYDLVMVSNQDGLGTDSFPQEHFDAPHDLLLQILSSQGVRFREILIDPHAEGPDAPWTRKPGIGMVVHLLKDRSVDWERSVMVGDRETDREFGTNLGIRTYLLPPAAGTGVDPQAAPDPAATATLTWDRIAHELAVRPRTAHVERNTAETRITVDVDLDRAGGADAATGIGFFDHMLDQLAKHGGFSMTVRCDGDLHIDDHHTIEDVALAVGEAVRTALGDKRGIGRYGFTLPMDEAQATAAVDLSGRPFFRYEGSFDRPTVGEFPTEMVEHFWRSFADAMRCTLHLSVTGENTHHQIEVGFKAVARALRMALARQGDSTELPSTKGVL</sequence>
<evidence type="ECO:0000256" key="3">
    <source>
        <dbReference type="ARBA" id="ARBA00022605"/>
    </source>
</evidence>
<dbReference type="NCBIfam" id="TIGR01656">
    <property type="entry name" value="Histidinol-ppas"/>
    <property type="match status" value="1"/>
</dbReference>
<comment type="catalytic activity">
    <reaction evidence="10">
        <text>D-erythro-1-(imidazol-4-yl)glycerol 3-phosphate = 3-(imidazol-4-yl)-2-oxopropyl phosphate + H2O</text>
        <dbReference type="Rhea" id="RHEA:11040"/>
        <dbReference type="ChEBI" id="CHEBI:15377"/>
        <dbReference type="ChEBI" id="CHEBI:57766"/>
        <dbReference type="ChEBI" id="CHEBI:58278"/>
        <dbReference type="EC" id="4.2.1.19"/>
    </reaction>
</comment>
<name>A0ABQ2FA11_9MICO</name>
<evidence type="ECO:0000256" key="2">
    <source>
        <dbReference type="ARBA" id="ARBA00022490"/>
    </source>
</evidence>
<dbReference type="PANTHER" id="PTHR23133">
    <property type="entry name" value="IMIDAZOLEGLYCEROL-PHOSPHATE DEHYDRATASE HIS7"/>
    <property type="match status" value="1"/>
</dbReference>
<dbReference type="InterPro" id="IPR036412">
    <property type="entry name" value="HAD-like_sf"/>
</dbReference>
<dbReference type="PROSITE" id="PS00954">
    <property type="entry name" value="IGP_DEHYDRATASE_1"/>
    <property type="match status" value="1"/>
</dbReference>
<comment type="subcellular location">
    <subcellularLocation>
        <location evidence="10">Cytoplasm</location>
    </subcellularLocation>
</comment>
<comment type="similarity">
    <text evidence="10">Belongs to the imidazoleglycerol-phosphate dehydratase family.</text>
</comment>
<dbReference type="InterPro" id="IPR038494">
    <property type="entry name" value="IGPD_sf"/>
</dbReference>
<dbReference type="NCBIfam" id="NF003937">
    <property type="entry name" value="PRK05446.1"/>
    <property type="match status" value="1"/>
</dbReference>
<accession>A0ABQ2FA11</accession>
<dbReference type="InterPro" id="IPR020565">
    <property type="entry name" value="ImidazoleglycerP_deHydtase_CS"/>
</dbReference>
<dbReference type="NCBIfam" id="NF002111">
    <property type="entry name" value="PRK00951.2-1"/>
    <property type="match status" value="1"/>
</dbReference>
<dbReference type="InterPro" id="IPR023214">
    <property type="entry name" value="HAD_sf"/>
</dbReference>
<evidence type="ECO:0000313" key="11">
    <source>
        <dbReference type="EMBL" id="GGK76253.1"/>
    </source>
</evidence>
<keyword evidence="5" id="KW-0378">Hydrolase</keyword>
<organism evidence="11 12">
    <name type="scientific">Ornithinimicrobium pekingense</name>
    <dbReference type="NCBI Taxonomy" id="384677"/>
    <lineage>
        <taxon>Bacteria</taxon>
        <taxon>Bacillati</taxon>
        <taxon>Actinomycetota</taxon>
        <taxon>Actinomycetes</taxon>
        <taxon>Micrococcales</taxon>
        <taxon>Ornithinimicrobiaceae</taxon>
        <taxon>Ornithinimicrobium</taxon>
    </lineage>
</organism>
<dbReference type="InterPro" id="IPR006549">
    <property type="entry name" value="HAD-SF_hydro_IIIA"/>
</dbReference>
<reference evidence="12" key="1">
    <citation type="journal article" date="2019" name="Int. J. Syst. Evol. Microbiol.">
        <title>The Global Catalogue of Microorganisms (GCM) 10K type strain sequencing project: providing services to taxonomists for standard genome sequencing and annotation.</title>
        <authorList>
            <consortium name="The Broad Institute Genomics Platform"/>
            <consortium name="The Broad Institute Genome Sequencing Center for Infectious Disease"/>
            <person name="Wu L."/>
            <person name="Ma J."/>
        </authorList>
    </citation>
    <scope>NUCLEOTIDE SEQUENCE [LARGE SCALE GENOMIC DNA]</scope>
    <source>
        <strain evidence="12">CGMCC 1.5362</strain>
    </source>
</reference>
<proteinExistence type="inferred from homology"/>
<dbReference type="EC" id="4.2.1.19" evidence="10"/>
<keyword evidence="3 10" id="KW-0028">Amino-acid biosynthesis</keyword>
<keyword evidence="7 10" id="KW-0368">Histidine biosynthesis</keyword>
<dbReference type="HAMAP" id="MF_00076">
    <property type="entry name" value="HisB"/>
    <property type="match status" value="1"/>
</dbReference>
<dbReference type="SUPFAM" id="SSF54211">
    <property type="entry name" value="Ribosomal protein S5 domain 2-like"/>
    <property type="match status" value="2"/>
</dbReference>
<keyword evidence="6" id="KW-0460">Magnesium</keyword>
<dbReference type="NCBIfam" id="TIGR01261">
    <property type="entry name" value="hisB_Nterm"/>
    <property type="match status" value="1"/>
</dbReference>
<dbReference type="CDD" id="cd07914">
    <property type="entry name" value="IGPD"/>
    <property type="match status" value="1"/>
</dbReference>
<evidence type="ECO:0000256" key="5">
    <source>
        <dbReference type="ARBA" id="ARBA00022801"/>
    </source>
</evidence>
<keyword evidence="8 10" id="KW-0456">Lyase</keyword>
<dbReference type="NCBIfam" id="TIGR01662">
    <property type="entry name" value="HAD-SF-IIIA"/>
    <property type="match status" value="1"/>
</dbReference>
<comment type="caution">
    <text evidence="11">The sequence shown here is derived from an EMBL/GenBank/DDBJ whole genome shotgun (WGS) entry which is preliminary data.</text>
</comment>
<evidence type="ECO:0000256" key="1">
    <source>
        <dbReference type="ARBA" id="ARBA00005047"/>
    </source>
</evidence>
<dbReference type="Pfam" id="PF13242">
    <property type="entry name" value="Hydrolase_like"/>
    <property type="match status" value="1"/>
</dbReference>
<keyword evidence="9" id="KW-0511">Multifunctional enzyme</keyword>
<dbReference type="Pfam" id="PF00475">
    <property type="entry name" value="IGPD"/>
    <property type="match status" value="1"/>
</dbReference>
<evidence type="ECO:0000256" key="8">
    <source>
        <dbReference type="ARBA" id="ARBA00023239"/>
    </source>
</evidence>
<dbReference type="InterPro" id="IPR000807">
    <property type="entry name" value="ImidazoleglycerolP_deHydtase"/>
</dbReference>
<evidence type="ECO:0000256" key="4">
    <source>
        <dbReference type="ARBA" id="ARBA00022723"/>
    </source>
</evidence>
<gene>
    <name evidence="10 11" type="primary">hisB</name>
    <name evidence="11" type="ORF">GCM10011509_26060</name>
</gene>
<dbReference type="NCBIfam" id="NF002114">
    <property type="entry name" value="PRK00951.2-4"/>
    <property type="match status" value="1"/>
</dbReference>
<protein>
    <recommendedName>
        <fullName evidence="10">Imidazoleglycerol-phosphate dehydratase</fullName>
        <shortName evidence="10">IGPD</shortName>
        <ecNumber evidence="10">4.2.1.19</ecNumber>
    </recommendedName>
</protein>
<dbReference type="InterPro" id="IPR020568">
    <property type="entry name" value="Ribosomal_Su5_D2-typ_SF"/>
</dbReference>